<feature type="region of interest" description="Disordered" evidence="10">
    <location>
        <begin position="1"/>
        <end position="20"/>
    </location>
</feature>
<sequence length="425" mass="48654">MGDHVEISITDDEDGNIGDDVSSWSSDQVACWLRRKGYPEYADAAVNSVYPINGHRLLSLTRNDLLNSPFHMNDQTEADHLNNSIETLRKSQLTKYMKKIELNNGDTHHHHINDTTPFISGEDNIGNGGNNSSEQFPVEKLKTFVAVLYMMFGFVVSVVTLQFVHDRVPTMTEDPPLPDIFFDIVPRRIEGAFSYCESIGMVLTSFTILVAIFHKHRFIIMRRIFFILGTLYLYRSITIYVTTLPVPGLHFKCAPKANGHISLMLTRAASLLFGGGLSVTGSHHLCGDYLFSGHTIILVITYMTIHEYTPKRWWFLHWLCWVMSATGIVCILLAHDHYTIDVVVAYLLTTRLFWSYHTLCNVGVLKEYANSNLLSRAWWFPIFRYFEENVASTGCLPRQFEWPLPWPRRFRNNIAPGRRSPIKGV</sequence>
<comment type="subcellular location">
    <subcellularLocation>
        <location evidence="1">Membrane</location>
        <topology evidence="1">Multi-pass membrane protein</topology>
    </subcellularLocation>
</comment>
<evidence type="ECO:0000259" key="12">
    <source>
        <dbReference type="PROSITE" id="PS50105"/>
    </source>
</evidence>
<reference evidence="14" key="1">
    <citation type="journal article" date="2002" name="Science">
        <title>The draft genome of Ciona intestinalis: insights into chordate and vertebrate origins.</title>
        <authorList>
            <person name="Dehal P."/>
            <person name="Satou Y."/>
            <person name="Campbell R.K."/>
            <person name="Chapman J."/>
            <person name="Degnan B."/>
            <person name="De Tomaso A."/>
            <person name="Davidson B."/>
            <person name="Di Gregorio A."/>
            <person name="Gelpke M."/>
            <person name="Goodstein D.M."/>
            <person name="Harafuji N."/>
            <person name="Hastings K.E."/>
            <person name="Ho I."/>
            <person name="Hotta K."/>
            <person name="Huang W."/>
            <person name="Kawashima T."/>
            <person name="Lemaire P."/>
            <person name="Martinez D."/>
            <person name="Meinertzhagen I.A."/>
            <person name="Necula S."/>
            <person name="Nonaka M."/>
            <person name="Putnam N."/>
            <person name="Rash S."/>
            <person name="Saiga H."/>
            <person name="Satake M."/>
            <person name="Terry A."/>
            <person name="Yamada L."/>
            <person name="Wang H.G."/>
            <person name="Awazu S."/>
            <person name="Azumi K."/>
            <person name="Boore J."/>
            <person name="Branno M."/>
            <person name="Chin-Bow S."/>
            <person name="DeSantis R."/>
            <person name="Doyle S."/>
            <person name="Francino P."/>
            <person name="Keys D.N."/>
            <person name="Haga S."/>
            <person name="Hayashi H."/>
            <person name="Hino K."/>
            <person name="Imai K.S."/>
            <person name="Inaba K."/>
            <person name="Kano S."/>
            <person name="Kobayashi K."/>
            <person name="Kobayashi M."/>
            <person name="Lee B.I."/>
            <person name="Makabe K.W."/>
            <person name="Manohar C."/>
            <person name="Matassi G."/>
            <person name="Medina M."/>
            <person name="Mochizuki Y."/>
            <person name="Mount S."/>
            <person name="Morishita T."/>
            <person name="Miura S."/>
            <person name="Nakayama A."/>
            <person name="Nishizaka S."/>
            <person name="Nomoto H."/>
            <person name="Ohta F."/>
            <person name="Oishi K."/>
            <person name="Rigoutsos I."/>
            <person name="Sano M."/>
            <person name="Sasaki A."/>
            <person name="Sasakura Y."/>
            <person name="Shoguchi E."/>
            <person name="Shin-i T."/>
            <person name="Spagnuolo A."/>
            <person name="Stainier D."/>
            <person name="Suzuki M.M."/>
            <person name="Tassy O."/>
            <person name="Takatori N."/>
            <person name="Tokuoka M."/>
            <person name="Yagi K."/>
            <person name="Yoshizaki F."/>
            <person name="Wada S."/>
            <person name="Zhang C."/>
            <person name="Hyatt P.D."/>
            <person name="Larimer F."/>
            <person name="Detter C."/>
            <person name="Doggett N."/>
            <person name="Glavina T."/>
            <person name="Hawkins T."/>
            <person name="Richardson P."/>
            <person name="Lucas S."/>
            <person name="Kohara Y."/>
            <person name="Levine M."/>
            <person name="Satoh N."/>
            <person name="Rokhsar D.S."/>
        </authorList>
    </citation>
    <scope>NUCLEOTIDE SEQUENCE [LARGE SCALE GENOMIC DNA]</scope>
</reference>
<dbReference type="PANTHER" id="PTHR21290:SF27">
    <property type="entry name" value="PHOSPHATIDYLCHOLINE:CERAMIDE CHOLINEPHOSPHOTRANSFERASE 1"/>
    <property type="match status" value="1"/>
</dbReference>
<feature type="transmembrane region" description="Helical" evidence="11">
    <location>
        <begin position="261"/>
        <end position="279"/>
    </location>
</feature>
<dbReference type="Pfam" id="PF14360">
    <property type="entry name" value="PAP2_C"/>
    <property type="match status" value="1"/>
</dbReference>
<keyword evidence="14" id="KW-1185">Reference proteome</keyword>
<reference evidence="13" key="4">
    <citation type="submission" date="2025-09" db="UniProtKB">
        <authorList>
            <consortium name="Ensembl"/>
        </authorList>
    </citation>
    <scope>IDENTIFICATION</scope>
</reference>
<feature type="transmembrane region" description="Helical" evidence="11">
    <location>
        <begin position="286"/>
        <end position="303"/>
    </location>
</feature>
<evidence type="ECO:0000256" key="10">
    <source>
        <dbReference type="SAM" id="MobiDB-lite"/>
    </source>
</evidence>
<dbReference type="HOGENOM" id="CLU_027104_1_0_1"/>
<accession>F7ARL3</accession>
<dbReference type="SUPFAM" id="SSF47769">
    <property type="entry name" value="SAM/Pointed domain"/>
    <property type="match status" value="1"/>
</dbReference>
<keyword evidence="4 11" id="KW-0812">Transmembrane</keyword>
<evidence type="ECO:0000256" key="6">
    <source>
        <dbReference type="ARBA" id="ARBA00022989"/>
    </source>
</evidence>
<feature type="transmembrane region" description="Helical" evidence="11">
    <location>
        <begin position="315"/>
        <end position="334"/>
    </location>
</feature>
<organism evidence="13 14">
    <name type="scientific">Ciona intestinalis</name>
    <name type="common">Transparent sea squirt</name>
    <name type="synonym">Ascidia intestinalis</name>
    <dbReference type="NCBI Taxonomy" id="7719"/>
    <lineage>
        <taxon>Eukaryota</taxon>
        <taxon>Metazoa</taxon>
        <taxon>Chordata</taxon>
        <taxon>Tunicata</taxon>
        <taxon>Ascidiacea</taxon>
        <taxon>Phlebobranchia</taxon>
        <taxon>Cionidae</taxon>
        <taxon>Ciona</taxon>
    </lineage>
</organism>
<dbReference type="GO" id="GO:0000139">
    <property type="term" value="C:Golgi membrane"/>
    <property type="evidence" value="ECO:0000318"/>
    <property type="project" value="GO_Central"/>
</dbReference>
<dbReference type="EMBL" id="EAAA01001018">
    <property type="status" value="NOT_ANNOTATED_CDS"/>
    <property type="molecule type" value="Genomic_DNA"/>
</dbReference>
<protein>
    <recommendedName>
        <fullName evidence="12">SAM domain-containing protein</fullName>
    </recommendedName>
</protein>
<evidence type="ECO:0000256" key="9">
    <source>
        <dbReference type="ARBA" id="ARBA00049904"/>
    </source>
</evidence>
<keyword evidence="5" id="KW-0746">Sphingolipid metabolism</keyword>
<feature type="transmembrane region" description="Helical" evidence="11">
    <location>
        <begin position="224"/>
        <end position="241"/>
    </location>
</feature>
<evidence type="ECO:0000256" key="5">
    <source>
        <dbReference type="ARBA" id="ARBA00022919"/>
    </source>
</evidence>
<comment type="catalytic activity">
    <reaction evidence="9">
        <text>an N-acylsphing-4-enine + a 1,2-diacyl-sn-glycero-3-phosphoethanolamine = an N-acylsphing-4-enine 1-phosphoethanolamine + a 1,2-diacyl-sn-glycerol</text>
        <dbReference type="Rhea" id="RHEA:36079"/>
        <dbReference type="ChEBI" id="CHEBI:17815"/>
        <dbReference type="ChEBI" id="CHEBI:52639"/>
        <dbReference type="ChEBI" id="CHEBI:64612"/>
        <dbReference type="ChEBI" id="CHEBI:73203"/>
    </reaction>
    <physiologicalReaction direction="left-to-right" evidence="9">
        <dbReference type="Rhea" id="RHEA:36080"/>
    </physiologicalReaction>
</comment>
<keyword evidence="8 11" id="KW-0472">Membrane</keyword>
<feature type="domain" description="SAM" evidence="12">
    <location>
        <begin position="24"/>
        <end position="91"/>
    </location>
</feature>
<dbReference type="Gene3D" id="1.10.150.50">
    <property type="entry name" value="Transcription Factor, Ets-1"/>
    <property type="match status" value="1"/>
</dbReference>
<keyword evidence="7" id="KW-0443">Lipid metabolism</keyword>
<evidence type="ECO:0000256" key="1">
    <source>
        <dbReference type="ARBA" id="ARBA00004141"/>
    </source>
</evidence>
<reference evidence="13" key="3">
    <citation type="submission" date="2025-08" db="UniProtKB">
        <authorList>
            <consortium name="Ensembl"/>
        </authorList>
    </citation>
    <scope>IDENTIFICATION</scope>
</reference>
<dbReference type="FunFam" id="1.10.150.50:FF:000147">
    <property type="entry name" value="phosphatidylcholine:ceramide cholinephosphotransferase 2 isoform X1"/>
    <property type="match status" value="1"/>
</dbReference>
<dbReference type="Ensembl" id="ENSCINT00000025962.2">
    <property type="protein sequence ID" value="ENSCINP00000025716.2"/>
    <property type="gene ID" value="ENSCING00000014148.2"/>
</dbReference>
<evidence type="ECO:0000256" key="7">
    <source>
        <dbReference type="ARBA" id="ARBA00023098"/>
    </source>
</evidence>
<dbReference type="InParanoid" id="F7ARL3"/>
<dbReference type="OMA" id="HWPLRCP"/>
<dbReference type="InterPro" id="IPR045221">
    <property type="entry name" value="Sphingomyelin_synth-like"/>
</dbReference>
<comment type="similarity">
    <text evidence="2">Belongs to the sphingomyelin synthase family.</text>
</comment>
<evidence type="ECO:0000256" key="11">
    <source>
        <dbReference type="SAM" id="Phobius"/>
    </source>
</evidence>
<dbReference type="Proteomes" id="UP000008144">
    <property type="component" value="Chromosome 12"/>
</dbReference>
<dbReference type="GO" id="GO:0033188">
    <property type="term" value="F:sphingomyelin synthase activity"/>
    <property type="evidence" value="ECO:0000318"/>
    <property type="project" value="GO_Central"/>
</dbReference>
<dbReference type="PROSITE" id="PS50105">
    <property type="entry name" value="SAM_DOMAIN"/>
    <property type="match status" value="1"/>
</dbReference>
<dbReference type="GO" id="GO:0046513">
    <property type="term" value="P:ceramide biosynthetic process"/>
    <property type="evidence" value="ECO:0000318"/>
    <property type="project" value="GO_Central"/>
</dbReference>
<evidence type="ECO:0000256" key="2">
    <source>
        <dbReference type="ARBA" id="ARBA00005441"/>
    </source>
</evidence>
<dbReference type="GeneTree" id="ENSGT00940000170729"/>
<dbReference type="CDD" id="cd01610">
    <property type="entry name" value="PAP2_like"/>
    <property type="match status" value="1"/>
</dbReference>
<dbReference type="GO" id="GO:0006686">
    <property type="term" value="P:sphingomyelin biosynthetic process"/>
    <property type="evidence" value="ECO:0000318"/>
    <property type="project" value="GO_Central"/>
</dbReference>
<dbReference type="AlphaFoldDB" id="F7ARL3"/>
<dbReference type="GO" id="GO:0005789">
    <property type="term" value="C:endoplasmic reticulum membrane"/>
    <property type="evidence" value="ECO:0000318"/>
    <property type="project" value="GO_Central"/>
</dbReference>
<dbReference type="STRING" id="7719.ENSCINP00000025716"/>
<dbReference type="FunCoup" id="F7ARL3">
    <property type="interactions" value="1"/>
</dbReference>
<evidence type="ECO:0000256" key="4">
    <source>
        <dbReference type="ARBA" id="ARBA00022692"/>
    </source>
</evidence>
<keyword evidence="3" id="KW-0808">Transferase</keyword>
<dbReference type="InterPro" id="IPR013761">
    <property type="entry name" value="SAM/pointed_sf"/>
</dbReference>
<dbReference type="PANTHER" id="PTHR21290">
    <property type="entry name" value="SPHINGOMYELIN SYNTHETASE"/>
    <property type="match status" value="1"/>
</dbReference>
<evidence type="ECO:0000256" key="8">
    <source>
        <dbReference type="ARBA" id="ARBA00023136"/>
    </source>
</evidence>
<dbReference type="InterPro" id="IPR001660">
    <property type="entry name" value="SAM"/>
</dbReference>
<evidence type="ECO:0000313" key="13">
    <source>
        <dbReference type="Ensembl" id="ENSCINP00000025716.2"/>
    </source>
</evidence>
<dbReference type="InterPro" id="IPR025749">
    <property type="entry name" value="Sphingomyelin_synth-like_dom"/>
</dbReference>
<dbReference type="GO" id="GO:0047493">
    <property type="term" value="F:ceramide cholinephosphotransferase activity"/>
    <property type="evidence" value="ECO:0000318"/>
    <property type="project" value="GO_Central"/>
</dbReference>
<proteinExistence type="inferred from homology"/>
<evidence type="ECO:0000313" key="14">
    <source>
        <dbReference type="Proteomes" id="UP000008144"/>
    </source>
</evidence>
<dbReference type="GO" id="GO:0005886">
    <property type="term" value="C:plasma membrane"/>
    <property type="evidence" value="ECO:0000318"/>
    <property type="project" value="GO_Central"/>
</dbReference>
<name>F7ARL3_CIOIN</name>
<feature type="transmembrane region" description="Helical" evidence="11">
    <location>
        <begin position="192"/>
        <end position="212"/>
    </location>
</feature>
<reference evidence="13" key="2">
    <citation type="journal article" date="2008" name="Genome Biol.">
        <title>Improved genome assembly and evidence-based global gene model set for the chordate Ciona intestinalis: new insight into intron and operon populations.</title>
        <authorList>
            <person name="Satou Y."/>
            <person name="Mineta K."/>
            <person name="Ogasawara M."/>
            <person name="Sasakura Y."/>
            <person name="Shoguchi E."/>
            <person name="Ueno K."/>
            <person name="Yamada L."/>
            <person name="Matsumoto J."/>
            <person name="Wasserscheid J."/>
            <person name="Dewar K."/>
            <person name="Wiley G.B."/>
            <person name="Macmil S.L."/>
            <person name="Roe B.A."/>
            <person name="Zeller R.W."/>
            <person name="Hastings K.E."/>
            <person name="Lemaire P."/>
            <person name="Lindquist E."/>
            <person name="Endo T."/>
            <person name="Hotta K."/>
            <person name="Inaba K."/>
        </authorList>
    </citation>
    <scope>NUCLEOTIDE SEQUENCE [LARGE SCALE GENOMIC DNA]</scope>
    <source>
        <strain evidence="13">wild type</strain>
    </source>
</reference>
<feature type="transmembrane region" description="Helical" evidence="11">
    <location>
        <begin position="144"/>
        <end position="164"/>
    </location>
</feature>
<keyword evidence="6 11" id="KW-1133">Transmembrane helix</keyword>
<evidence type="ECO:0000256" key="3">
    <source>
        <dbReference type="ARBA" id="ARBA00022679"/>
    </source>
</evidence>